<evidence type="ECO:0000256" key="3">
    <source>
        <dbReference type="ARBA" id="ARBA00022679"/>
    </source>
</evidence>
<dbReference type="UniPathway" id="UPA00104">
    <property type="reaction ID" value="UER00579"/>
</dbReference>
<dbReference type="InterPro" id="IPR033195">
    <property type="entry name" value="AmidinoTrfase"/>
</dbReference>
<comment type="function">
    <text evidence="4">Catalyzes the biosynthesis of guanidinoacetate, the immediate precursor of creatine. Creatine plays a vital role in energy metabolism in muscle tissues. May play a role in embryonic and central nervous system development.</text>
</comment>
<keyword evidence="6" id="KW-1185">Reference proteome</keyword>
<comment type="subcellular location">
    <subcellularLocation>
        <location evidence="4">Mitochondrion inner membrane</location>
    </subcellularLocation>
</comment>
<dbReference type="GeneTree" id="ENSGT00390000011613"/>
<comment type="subunit">
    <text evidence="4">Homodimer.</text>
</comment>
<dbReference type="AlphaFoldDB" id="A0A8B9BAY7"/>
<evidence type="ECO:0000256" key="1">
    <source>
        <dbReference type="ARBA" id="ARBA00004858"/>
    </source>
</evidence>
<comment type="pathway">
    <text evidence="1 4">Amine and polyamine biosynthesis; creatine biosynthesis; creatine from L-arginine and glycine: step 1/2.</text>
</comment>
<dbReference type="EC" id="2.1.4.1" evidence="4"/>
<organism evidence="5 6">
    <name type="scientific">Anser brachyrhynchus</name>
    <name type="common">Pink-footed goose</name>
    <dbReference type="NCBI Taxonomy" id="132585"/>
    <lineage>
        <taxon>Eukaryota</taxon>
        <taxon>Metazoa</taxon>
        <taxon>Chordata</taxon>
        <taxon>Craniata</taxon>
        <taxon>Vertebrata</taxon>
        <taxon>Euteleostomi</taxon>
        <taxon>Archelosauria</taxon>
        <taxon>Archosauria</taxon>
        <taxon>Dinosauria</taxon>
        <taxon>Saurischia</taxon>
        <taxon>Theropoda</taxon>
        <taxon>Coelurosauria</taxon>
        <taxon>Aves</taxon>
        <taxon>Neognathae</taxon>
        <taxon>Galloanserae</taxon>
        <taxon>Anseriformes</taxon>
        <taxon>Anatidae</taxon>
        <taxon>Anserinae</taxon>
        <taxon>Anser</taxon>
    </lineage>
</organism>
<dbReference type="GO" id="GO:0005743">
    <property type="term" value="C:mitochondrial inner membrane"/>
    <property type="evidence" value="ECO:0007669"/>
    <property type="project" value="UniProtKB-SubCell"/>
</dbReference>
<dbReference type="GO" id="GO:0015068">
    <property type="term" value="F:glycine amidinotransferase activity"/>
    <property type="evidence" value="ECO:0007669"/>
    <property type="project" value="UniProtKB-UniRule"/>
</dbReference>
<evidence type="ECO:0000313" key="5">
    <source>
        <dbReference type="Ensembl" id="ENSABRP00000001547.1"/>
    </source>
</evidence>
<dbReference type="PANTHER" id="PTHR10488">
    <property type="entry name" value="GLYCINE AMIDINOTRANSFERASE, MITOCHONDRIAL"/>
    <property type="match status" value="1"/>
</dbReference>
<keyword evidence="4" id="KW-0999">Mitochondrion inner membrane</keyword>
<sequence length="144" mass="16378">NQLRWASVRFLERNFKSRCWRVICGGGTELGRVFTGWVQRSFQSTQAATASQNTCAADDNKATSPVPQDSPVCSYNEWDPLEEVIVGRAENACVPPFSVEVKVNKKNNNFKWKVVQFLYMQLKLYSAQGMVFTHENSSLMLVVY</sequence>
<keyword evidence="4" id="KW-0472">Membrane</keyword>
<dbReference type="Gene3D" id="3.75.10.10">
    <property type="entry name" value="L-arginine/glycine Amidinotransferase, Chain A"/>
    <property type="match status" value="1"/>
</dbReference>
<dbReference type="PANTHER" id="PTHR10488:SF1">
    <property type="entry name" value="GLYCINE AMIDINOTRANSFERASE, MITOCHONDRIAL"/>
    <property type="match status" value="1"/>
</dbReference>
<dbReference type="GO" id="GO:0006601">
    <property type="term" value="P:creatine biosynthetic process"/>
    <property type="evidence" value="ECO:0007669"/>
    <property type="project" value="UniProtKB-UniRule"/>
</dbReference>
<evidence type="ECO:0000313" key="6">
    <source>
        <dbReference type="Proteomes" id="UP000694426"/>
    </source>
</evidence>
<protein>
    <recommendedName>
        <fullName evidence="4">Glycine amidinotransferase</fullName>
        <ecNumber evidence="4">2.1.4.1</ecNumber>
    </recommendedName>
    <alternativeName>
        <fullName evidence="4">L-arginine:glycine amidinotransferase</fullName>
    </alternativeName>
</protein>
<dbReference type="Ensembl" id="ENSABRT00000002266.1">
    <property type="protein sequence ID" value="ENSABRP00000001547.1"/>
    <property type="gene ID" value="ENSABRG00000001566.1"/>
</dbReference>
<dbReference type="Proteomes" id="UP000694426">
    <property type="component" value="Unplaced"/>
</dbReference>
<comment type="catalytic activity">
    <reaction evidence="4">
        <text>L-arginine + glycine = guanidinoacetate + L-ornithine</text>
        <dbReference type="Rhea" id="RHEA:13201"/>
        <dbReference type="ChEBI" id="CHEBI:32682"/>
        <dbReference type="ChEBI" id="CHEBI:46911"/>
        <dbReference type="ChEBI" id="CHEBI:57305"/>
        <dbReference type="ChEBI" id="CHEBI:57742"/>
        <dbReference type="EC" id="2.1.4.1"/>
    </reaction>
</comment>
<dbReference type="SUPFAM" id="SSF55909">
    <property type="entry name" value="Pentein"/>
    <property type="match status" value="1"/>
</dbReference>
<name>A0A8B9BAY7_9AVES</name>
<evidence type="ECO:0000256" key="2">
    <source>
        <dbReference type="ARBA" id="ARBA00006943"/>
    </source>
</evidence>
<evidence type="ECO:0000256" key="4">
    <source>
        <dbReference type="RuleBase" id="RU367092"/>
    </source>
</evidence>
<accession>A0A8B9BAY7</accession>
<keyword evidence="3 4" id="KW-0808">Transferase</keyword>
<comment type="similarity">
    <text evidence="2 4">Belongs to the amidinotransferase family.</text>
</comment>
<proteinExistence type="inferred from homology"/>
<keyword evidence="4" id="KW-0496">Mitochondrion</keyword>
<reference evidence="5" key="2">
    <citation type="submission" date="2025-09" db="UniProtKB">
        <authorList>
            <consortium name="Ensembl"/>
        </authorList>
    </citation>
    <scope>IDENTIFICATION</scope>
</reference>
<dbReference type="GO" id="GO:0005758">
    <property type="term" value="C:mitochondrial intermembrane space"/>
    <property type="evidence" value="ECO:0007669"/>
    <property type="project" value="TreeGrafter"/>
</dbReference>
<reference evidence="5" key="1">
    <citation type="submission" date="2025-08" db="UniProtKB">
        <authorList>
            <consortium name="Ensembl"/>
        </authorList>
    </citation>
    <scope>IDENTIFICATION</scope>
</reference>